<feature type="domain" description="F-box" evidence="1">
    <location>
        <begin position="4"/>
        <end position="43"/>
    </location>
</feature>
<comment type="caution">
    <text evidence="2">The sequence shown here is derived from an EMBL/GenBank/DDBJ whole genome shotgun (WGS) entry which is preliminary data.</text>
</comment>
<dbReference type="EMBL" id="JASCZI010181946">
    <property type="protein sequence ID" value="MED6186519.1"/>
    <property type="molecule type" value="Genomic_DNA"/>
</dbReference>
<evidence type="ECO:0000313" key="2">
    <source>
        <dbReference type="EMBL" id="MED6186519.1"/>
    </source>
</evidence>
<name>A0ABU6WMD3_9FABA</name>
<dbReference type="Proteomes" id="UP001341840">
    <property type="component" value="Unassembled WGS sequence"/>
</dbReference>
<dbReference type="InterPro" id="IPR001810">
    <property type="entry name" value="F-box_dom"/>
</dbReference>
<reference evidence="2 3" key="1">
    <citation type="journal article" date="2023" name="Plants (Basel)">
        <title>Bridging the Gap: Combining Genomics and Transcriptomics Approaches to Understand Stylosanthes scabra, an Orphan Legume from the Brazilian Caatinga.</title>
        <authorList>
            <person name="Ferreira-Neto J.R.C."/>
            <person name="da Silva M.D."/>
            <person name="Binneck E."/>
            <person name="de Melo N.F."/>
            <person name="da Silva R.H."/>
            <person name="de Melo A.L.T.M."/>
            <person name="Pandolfi V."/>
            <person name="Bustamante F.O."/>
            <person name="Brasileiro-Vidal A.C."/>
            <person name="Benko-Iseppon A.M."/>
        </authorList>
    </citation>
    <scope>NUCLEOTIDE SEQUENCE [LARGE SCALE GENOMIC DNA]</scope>
    <source>
        <tissue evidence="2">Leaves</tissue>
    </source>
</reference>
<dbReference type="SUPFAM" id="SSF81383">
    <property type="entry name" value="F-box domain"/>
    <property type="match status" value="1"/>
</dbReference>
<dbReference type="PANTHER" id="PTHR32212">
    <property type="entry name" value="CYCLIN-LIKE F-BOX"/>
    <property type="match status" value="1"/>
</dbReference>
<gene>
    <name evidence="2" type="ORF">PIB30_067416</name>
</gene>
<organism evidence="2 3">
    <name type="scientific">Stylosanthes scabra</name>
    <dbReference type="NCBI Taxonomy" id="79078"/>
    <lineage>
        <taxon>Eukaryota</taxon>
        <taxon>Viridiplantae</taxon>
        <taxon>Streptophyta</taxon>
        <taxon>Embryophyta</taxon>
        <taxon>Tracheophyta</taxon>
        <taxon>Spermatophyta</taxon>
        <taxon>Magnoliopsida</taxon>
        <taxon>eudicotyledons</taxon>
        <taxon>Gunneridae</taxon>
        <taxon>Pentapetalae</taxon>
        <taxon>rosids</taxon>
        <taxon>fabids</taxon>
        <taxon>Fabales</taxon>
        <taxon>Fabaceae</taxon>
        <taxon>Papilionoideae</taxon>
        <taxon>50 kb inversion clade</taxon>
        <taxon>dalbergioids sensu lato</taxon>
        <taxon>Dalbergieae</taxon>
        <taxon>Pterocarpus clade</taxon>
        <taxon>Stylosanthes</taxon>
    </lineage>
</organism>
<dbReference type="PANTHER" id="PTHR32212:SF461">
    <property type="entry name" value="F-BOX DOMAIN-CONTAINING PROTEIN"/>
    <property type="match status" value="1"/>
</dbReference>
<evidence type="ECO:0000313" key="3">
    <source>
        <dbReference type="Proteomes" id="UP001341840"/>
    </source>
</evidence>
<feature type="non-terminal residue" evidence="2">
    <location>
        <position position="72"/>
    </location>
</feature>
<dbReference type="Pfam" id="PF00646">
    <property type="entry name" value="F-box"/>
    <property type="match status" value="1"/>
</dbReference>
<dbReference type="Gene3D" id="1.20.1280.50">
    <property type="match status" value="1"/>
</dbReference>
<dbReference type="InterPro" id="IPR036047">
    <property type="entry name" value="F-box-like_dom_sf"/>
</dbReference>
<evidence type="ECO:0000259" key="1">
    <source>
        <dbReference type="Pfam" id="PF00646"/>
    </source>
</evidence>
<proteinExistence type="predicted"/>
<sequence length="72" mass="8386">MDRISDLPKIILHDILSRLPDKDVARTSVLSKAWHETWSTFPILTFDAFGRGIHLPLKDKGKPQKIQDHRRK</sequence>
<keyword evidence="3" id="KW-1185">Reference proteome</keyword>
<protein>
    <recommendedName>
        <fullName evidence="1">F-box domain-containing protein</fullName>
    </recommendedName>
</protein>
<accession>A0ABU6WMD3</accession>